<feature type="compositionally biased region" description="Basic and acidic residues" evidence="1">
    <location>
        <begin position="334"/>
        <end position="348"/>
    </location>
</feature>
<feature type="region of interest" description="Disordered" evidence="1">
    <location>
        <begin position="312"/>
        <end position="361"/>
    </location>
</feature>
<evidence type="ECO:0000313" key="4">
    <source>
        <dbReference type="Proteomes" id="UP001143474"/>
    </source>
</evidence>
<gene>
    <name evidence="3" type="ORF">GCM10017600_30580</name>
</gene>
<dbReference type="Proteomes" id="UP001143474">
    <property type="component" value="Unassembled WGS sequence"/>
</dbReference>
<comment type="caution">
    <text evidence="3">The sequence shown here is derived from an EMBL/GenBank/DDBJ whole genome shotgun (WGS) entry which is preliminary data.</text>
</comment>
<evidence type="ECO:0000256" key="2">
    <source>
        <dbReference type="SAM" id="SignalP"/>
    </source>
</evidence>
<dbReference type="AlphaFoldDB" id="A0A9W6I0X6"/>
<name>A0A9W6I0X6_9ACTN</name>
<keyword evidence="4" id="KW-1185">Reference proteome</keyword>
<feature type="chain" id="PRO_5040874633" description="Serine hydrolase" evidence="2">
    <location>
        <begin position="28"/>
        <end position="412"/>
    </location>
</feature>
<sequence>MRILSGLLTGVLVASVLALLPTSAAQAEVCQHRTGVNHDGGIFPNPFTEDSICGNQAQAPVRATPDGGSPQVGILDSTRSWFLCWARGQQHSGGNNVWYYTQGDRVVSDPGRRGYGFVPASHLNTSVDPGDARLSECPPIPSGRATAYMVYDRTTGASTRSDEHKQFRSASLVKLLIALDYLEARGPGASIPAADAQLLQTMLRSSDDTAATTLWTRNGYNAIVNRMVTKIGLVDTTPPANQNIWGYTAVSAADVVTTYRYILERAHPTFRDLIMGHLRLATRCASDGWDQYFGIPSAIPRPWAVKQGWSGFSLNPPPGQECQAQTGRTGNASEDGRADGASTDDRAGDASQAANAAGPDLSGVAMHTSGTFCANDRKIMVVLTLNPAGTTWSDAGGRLTTQAGDLYRAVGC</sequence>
<dbReference type="EMBL" id="BSEV01000005">
    <property type="protein sequence ID" value="GLK09652.1"/>
    <property type="molecule type" value="Genomic_DNA"/>
</dbReference>
<protein>
    <recommendedName>
        <fullName evidence="5">Serine hydrolase</fullName>
    </recommendedName>
</protein>
<accession>A0A9W6I0X6</accession>
<reference evidence="3" key="2">
    <citation type="submission" date="2023-01" db="EMBL/GenBank/DDBJ databases">
        <authorList>
            <person name="Sun Q."/>
            <person name="Evtushenko L."/>
        </authorList>
    </citation>
    <scope>NUCLEOTIDE SEQUENCE</scope>
    <source>
        <strain evidence="3">VKM Ac-2007</strain>
    </source>
</reference>
<keyword evidence="2" id="KW-0732">Signal</keyword>
<feature type="signal peptide" evidence="2">
    <location>
        <begin position="1"/>
        <end position="27"/>
    </location>
</feature>
<dbReference type="InterPro" id="IPR012338">
    <property type="entry name" value="Beta-lactam/transpept-like"/>
</dbReference>
<dbReference type="RefSeq" id="WP_271218101.1">
    <property type="nucleotide sequence ID" value="NZ_BAAAVD010000045.1"/>
</dbReference>
<dbReference type="SUPFAM" id="SSF56601">
    <property type="entry name" value="beta-lactamase/transpeptidase-like"/>
    <property type="match status" value="1"/>
</dbReference>
<evidence type="ECO:0008006" key="5">
    <source>
        <dbReference type="Google" id="ProtNLM"/>
    </source>
</evidence>
<proteinExistence type="predicted"/>
<organism evidence="3 4">
    <name type="scientific">Streptosporangium carneum</name>
    <dbReference type="NCBI Taxonomy" id="47481"/>
    <lineage>
        <taxon>Bacteria</taxon>
        <taxon>Bacillati</taxon>
        <taxon>Actinomycetota</taxon>
        <taxon>Actinomycetes</taxon>
        <taxon>Streptosporangiales</taxon>
        <taxon>Streptosporangiaceae</taxon>
        <taxon>Streptosporangium</taxon>
    </lineage>
</organism>
<evidence type="ECO:0000256" key="1">
    <source>
        <dbReference type="SAM" id="MobiDB-lite"/>
    </source>
</evidence>
<feature type="compositionally biased region" description="Polar residues" evidence="1">
    <location>
        <begin position="322"/>
        <end position="332"/>
    </location>
</feature>
<dbReference type="Gene3D" id="3.40.710.10">
    <property type="entry name" value="DD-peptidase/beta-lactamase superfamily"/>
    <property type="match status" value="1"/>
</dbReference>
<reference evidence="3" key="1">
    <citation type="journal article" date="2014" name="Int. J. Syst. Evol. Microbiol.">
        <title>Complete genome sequence of Corynebacterium casei LMG S-19264T (=DSM 44701T), isolated from a smear-ripened cheese.</title>
        <authorList>
            <consortium name="US DOE Joint Genome Institute (JGI-PGF)"/>
            <person name="Walter F."/>
            <person name="Albersmeier A."/>
            <person name="Kalinowski J."/>
            <person name="Ruckert C."/>
        </authorList>
    </citation>
    <scope>NUCLEOTIDE SEQUENCE</scope>
    <source>
        <strain evidence="3">VKM Ac-2007</strain>
    </source>
</reference>
<evidence type="ECO:0000313" key="3">
    <source>
        <dbReference type="EMBL" id="GLK09652.1"/>
    </source>
</evidence>